<feature type="compositionally biased region" description="Gly residues" evidence="1">
    <location>
        <begin position="59"/>
        <end position="68"/>
    </location>
</feature>
<evidence type="ECO:0000313" key="2">
    <source>
        <dbReference type="EMBL" id="TNN29213.1"/>
    </source>
</evidence>
<feature type="region of interest" description="Disordered" evidence="1">
    <location>
        <begin position="55"/>
        <end position="81"/>
    </location>
</feature>
<evidence type="ECO:0000313" key="3">
    <source>
        <dbReference type="Proteomes" id="UP000314294"/>
    </source>
</evidence>
<dbReference type="EMBL" id="SRLO01005927">
    <property type="protein sequence ID" value="TNN29213.1"/>
    <property type="molecule type" value="Genomic_DNA"/>
</dbReference>
<evidence type="ECO:0000256" key="1">
    <source>
        <dbReference type="SAM" id="MobiDB-lite"/>
    </source>
</evidence>
<name>A0A4Z2EK76_9TELE</name>
<reference evidence="2 3" key="1">
    <citation type="submission" date="2019-03" db="EMBL/GenBank/DDBJ databases">
        <title>First draft genome of Liparis tanakae, snailfish: a comprehensive survey of snailfish specific genes.</title>
        <authorList>
            <person name="Kim W."/>
            <person name="Song I."/>
            <person name="Jeong J.-H."/>
            <person name="Kim D."/>
            <person name="Kim S."/>
            <person name="Ryu S."/>
            <person name="Song J.Y."/>
            <person name="Lee S.K."/>
        </authorList>
    </citation>
    <scope>NUCLEOTIDE SEQUENCE [LARGE SCALE GENOMIC DNA]</scope>
    <source>
        <tissue evidence="2">Muscle</tissue>
    </source>
</reference>
<accession>A0A4Z2EK76</accession>
<comment type="caution">
    <text evidence="2">The sequence shown here is derived from an EMBL/GenBank/DDBJ whole genome shotgun (WGS) entry which is preliminary data.</text>
</comment>
<organism evidence="2 3">
    <name type="scientific">Liparis tanakae</name>
    <name type="common">Tanaka's snailfish</name>
    <dbReference type="NCBI Taxonomy" id="230148"/>
    <lineage>
        <taxon>Eukaryota</taxon>
        <taxon>Metazoa</taxon>
        <taxon>Chordata</taxon>
        <taxon>Craniata</taxon>
        <taxon>Vertebrata</taxon>
        <taxon>Euteleostomi</taxon>
        <taxon>Actinopterygii</taxon>
        <taxon>Neopterygii</taxon>
        <taxon>Teleostei</taxon>
        <taxon>Neoteleostei</taxon>
        <taxon>Acanthomorphata</taxon>
        <taxon>Eupercaria</taxon>
        <taxon>Perciformes</taxon>
        <taxon>Cottioidei</taxon>
        <taxon>Cottales</taxon>
        <taxon>Liparidae</taxon>
        <taxon>Liparis</taxon>
    </lineage>
</organism>
<dbReference type="AlphaFoldDB" id="A0A4Z2EK76"/>
<protein>
    <submittedName>
        <fullName evidence="2">Uncharacterized protein</fullName>
    </submittedName>
</protein>
<gene>
    <name evidence="2" type="ORF">EYF80_060639</name>
</gene>
<proteinExistence type="predicted"/>
<dbReference type="Proteomes" id="UP000314294">
    <property type="component" value="Unassembled WGS sequence"/>
</dbReference>
<keyword evidence="3" id="KW-1185">Reference proteome</keyword>
<sequence length="81" mass="8168">MAAPVVVNRRLTTRSEPPLPGVCLHLSAPLGRRRSLPPPGDIDAAAAAIGVYLLTDQSPGGGGEGGGKPSCQLGSPSQQNK</sequence>
<feature type="compositionally biased region" description="Polar residues" evidence="1">
    <location>
        <begin position="72"/>
        <end position="81"/>
    </location>
</feature>